<dbReference type="STRING" id="1288484.GCA_000348665_02393"/>
<dbReference type="EMBL" id="CP031158">
    <property type="protein sequence ID" value="AXG99503.1"/>
    <property type="molecule type" value="Genomic_DNA"/>
</dbReference>
<dbReference type="SUPFAM" id="SSF53335">
    <property type="entry name" value="S-adenosyl-L-methionine-dependent methyltransferases"/>
    <property type="match status" value="1"/>
</dbReference>
<keyword evidence="2" id="KW-0808">Transferase</keyword>
<dbReference type="RefSeq" id="WP_114672317.1">
    <property type="nucleotide sequence ID" value="NZ_CP031158.1"/>
</dbReference>
<dbReference type="GO" id="GO:0032259">
    <property type="term" value="P:methylation"/>
    <property type="evidence" value="ECO:0007669"/>
    <property type="project" value="UniProtKB-KW"/>
</dbReference>
<dbReference type="InterPro" id="IPR013216">
    <property type="entry name" value="Methyltransf_11"/>
</dbReference>
<dbReference type="CDD" id="cd02440">
    <property type="entry name" value="AdoMet_MTases"/>
    <property type="match status" value="1"/>
</dbReference>
<dbReference type="PANTHER" id="PTHR43861:SF1">
    <property type="entry name" value="TRANS-ACONITATE 2-METHYLTRANSFERASE"/>
    <property type="match status" value="1"/>
</dbReference>
<protein>
    <submittedName>
        <fullName evidence="2">Class I SAM-dependent methyltransferase</fullName>
    </submittedName>
</protein>
<gene>
    <name evidence="2" type="ORF">DVJ83_10625</name>
</gene>
<dbReference type="InterPro" id="IPR029063">
    <property type="entry name" value="SAM-dependent_MTases_sf"/>
</dbReference>
<feature type="domain" description="Methyltransferase type 11" evidence="1">
    <location>
        <begin position="57"/>
        <end position="149"/>
    </location>
</feature>
<organism evidence="2 3">
    <name type="scientific">Deinococcus wulumuqiensis</name>
    <dbReference type="NCBI Taxonomy" id="980427"/>
    <lineage>
        <taxon>Bacteria</taxon>
        <taxon>Thermotogati</taxon>
        <taxon>Deinococcota</taxon>
        <taxon>Deinococci</taxon>
        <taxon>Deinococcales</taxon>
        <taxon>Deinococcaceae</taxon>
        <taxon>Deinococcus</taxon>
    </lineage>
</organism>
<dbReference type="AlphaFoldDB" id="A0A345III1"/>
<proteinExistence type="predicted"/>
<reference evidence="2 3" key="1">
    <citation type="submission" date="2018-07" db="EMBL/GenBank/DDBJ databases">
        <title>Complete Genome and Methylome Analysis of Deinococcus wulumuqiensis NEB 479.</title>
        <authorList>
            <person name="Fomenkov A."/>
            <person name="Luyten Y."/>
            <person name="Vincze T."/>
            <person name="Anton B.P."/>
            <person name="Clark T."/>
            <person name="Roberts R.J."/>
            <person name="Morgan R.D."/>
        </authorList>
    </citation>
    <scope>NUCLEOTIDE SEQUENCE [LARGE SCALE GENOMIC DNA]</scope>
    <source>
        <strain evidence="2 3">NEB 479</strain>
    </source>
</reference>
<evidence type="ECO:0000313" key="3">
    <source>
        <dbReference type="Proteomes" id="UP000253744"/>
    </source>
</evidence>
<sequence length="213" mass="23021">MPLTAAQRSNFFSLTAWAYPLWRARSLTLLAGEPFGLAREARLFLGLCRPAAGERWLDVGTSTGFYAGVLARAGCRVVAADLSPVMLHAAARREPRPQIEWVQANLESTDWRPARFDGVVVGATLNETADPWRLLRSGERLLRPGGQLWLMFVPRTGGPLQGLLSRLGGLTFPDLSAVEAALPGCTLVHARRAGQVQFALFVRGSGSASAGRL</sequence>
<dbReference type="PANTHER" id="PTHR43861">
    <property type="entry name" value="TRANS-ACONITATE 2-METHYLTRANSFERASE-RELATED"/>
    <property type="match status" value="1"/>
</dbReference>
<dbReference type="KEGG" id="dwu:DVJ83_10625"/>
<dbReference type="Pfam" id="PF08241">
    <property type="entry name" value="Methyltransf_11"/>
    <property type="match status" value="1"/>
</dbReference>
<accession>A0A345III1</accession>
<name>A0A345III1_9DEIO</name>
<dbReference type="GO" id="GO:0008757">
    <property type="term" value="F:S-adenosylmethionine-dependent methyltransferase activity"/>
    <property type="evidence" value="ECO:0007669"/>
    <property type="project" value="InterPro"/>
</dbReference>
<keyword evidence="2" id="KW-0489">Methyltransferase</keyword>
<evidence type="ECO:0000313" key="2">
    <source>
        <dbReference type="EMBL" id="AXG99503.1"/>
    </source>
</evidence>
<evidence type="ECO:0000259" key="1">
    <source>
        <dbReference type="Pfam" id="PF08241"/>
    </source>
</evidence>
<dbReference type="Gene3D" id="3.40.50.150">
    <property type="entry name" value="Vaccinia Virus protein VP39"/>
    <property type="match status" value="1"/>
</dbReference>
<dbReference type="Proteomes" id="UP000253744">
    <property type="component" value="Chromosome"/>
</dbReference>